<reference evidence="3" key="1">
    <citation type="submission" date="2018-09" db="EMBL/GenBank/DDBJ databases">
        <authorList>
            <person name="Livingstone P.G."/>
            <person name="Whitworth D.E."/>
        </authorList>
    </citation>
    <scope>NUCLEOTIDE SEQUENCE [LARGE SCALE GENOMIC DNA]</scope>
    <source>
        <strain evidence="3">CA040B</strain>
    </source>
</reference>
<dbReference type="Pfam" id="PF00561">
    <property type="entry name" value="Abhydrolase_1"/>
    <property type="match status" value="1"/>
</dbReference>
<keyword evidence="3" id="KW-1185">Reference proteome</keyword>
<dbReference type="Proteomes" id="UP000273405">
    <property type="component" value="Unassembled WGS sequence"/>
</dbReference>
<protein>
    <submittedName>
        <fullName evidence="2">Alpha/beta fold hydrolase</fullName>
    </submittedName>
</protein>
<dbReference type="AlphaFoldDB" id="A0A3A8NNP1"/>
<dbReference type="InterPro" id="IPR000073">
    <property type="entry name" value="AB_hydrolase_1"/>
</dbReference>
<dbReference type="Gene3D" id="3.40.50.1820">
    <property type="entry name" value="alpha/beta hydrolase"/>
    <property type="match status" value="1"/>
</dbReference>
<dbReference type="GO" id="GO:0016787">
    <property type="term" value="F:hydrolase activity"/>
    <property type="evidence" value="ECO:0007669"/>
    <property type="project" value="UniProtKB-KW"/>
</dbReference>
<dbReference type="EMBL" id="RAWG01000030">
    <property type="protein sequence ID" value="RKH45828.1"/>
    <property type="molecule type" value="Genomic_DNA"/>
</dbReference>
<feature type="domain" description="AB hydrolase-1" evidence="1">
    <location>
        <begin position="26"/>
        <end position="255"/>
    </location>
</feature>
<dbReference type="OrthoDB" id="9805423at2"/>
<dbReference type="PANTHER" id="PTHR43433">
    <property type="entry name" value="HYDROLASE, ALPHA/BETA FOLD FAMILY PROTEIN"/>
    <property type="match status" value="1"/>
</dbReference>
<name>A0A3A8NNP1_9BACT</name>
<evidence type="ECO:0000313" key="2">
    <source>
        <dbReference type="EMBL" id="RKH45828.1"/>
    </source>
</evidence>
<dbReference type="InterPro" id="IPR029058">
    <property type="entry name" value="AB_hydrolase_fold"/>
</dbReference>
<evidence type="ECO:0000313" key="3">
    <source>
        <dbReference type="Proteomes" id="UP000273405"/>
    </source>
</evidence>
<sequence>MTLSYLRQSTPHRGCTLSWFVEGDGPPVVMIHGVGIGAAGWRPQVEGLASHFRCLCLDNRGFGASQPLGGALTVELMADDVLALMDAQGWSSAHVMGHSLGGLVALALAHRAKERVRSLALLCTFASGAVPTRLTPRMLALGLRTQLGTRRMRRHAFLRMVLAPDELAHADRDALAEQLADLFGHDLADQPPVAMKQFGAMRRADSTPYLREFAGLPTLVVSATHDPIAPPSAGQALAAGIPGARYVEFPNASHGVTLRFAEEVNALLKEHLDSAEASRQAAAPARAGER</sequence>
<keyword evidence="2" id="KW-0378">Hydrolase</keyword>
<proteinExistence type="predicted"/>
<organism evidence="2 3">
    <name type="scientific">Corallococcus sicarius</name>
    <dbReference type="NCBI Taxonomy" id="2316726"/>
    <lineage>
        <taxon>Bacteria</taxon>
        <taxon>Pseudomonadati</taxon>
        <taxon>Myxococcota</taxon>
        <taxon>Myxococcia</taxon>
        <taxon>Myxococcales</taxon>
        <taxon>Cystobacterineae</taxon>
        <taxon>Myxococcaceae</taxon>
        <taxon>Corallococcus</taxon>
    </lineage>
</organism>
<gene>
    <name evidence="2" type="ORF">D7X12_07025</name>
</gene>
<evidence type="ECO:0000259" key="1">
    <source>
        <dbReference type="Pfam" id="PF00561"/>
    </source>
</evidence>
<dbReference type="SUPFAM" id="SSF53474">
    <property type="entry name" value="alpha/beta-Hydrolases"/>
    <property type="match status" value="1"/>
</dbReference>
<comment type="caution">
    <text evidence="2">The sequence shown here is derived from an EMBL/GenBank/DDBJ whole genome shotgun (WGS) entry which is preliminary data.</text>
</comment>
<accession>A0A3A8NNP1</accession>
<dbReference type="PRINTS" id="PR00111">
    <property type="entry name" value="ABHYDROLASE"/>
</dbReference>
<dbReference type="RefSeq" id="WP_120624486.1">
    <property type="nucleotide sequence ID" value="NZ_RAWG01000030.1"/>
</dbReference>
<dbReference type="InterPro" id="IPR050471">
    <property type="entry name" value="AB_hydrolase"/>
</dbReference>
<dbReference type="PANTHER" id="PTHR43433:SF5">
    <property type="entry name" value="AB HYDROLASE-1 DOMAIN-CONTAINING PROTEIN"/>
    <property type="match status" value="1"/>
</dbReference>